<gene>
    <name evidence="4" type="ORF">LRLP16767_LR202_00342</name>
</gene>
<feature type="region of interest" description="Disordered" evidence="2">
    <location>
        <begin position="167"/>
        <end position="202"/>
    </location>
</feature>
<organism evidence="4 5">
    <name type="scientific">Limosilactobacillus reuteri</name>
    <name type="common">Lactobacillus reuteri</name>
    <dbReference type="NCBI Taxonomy" id="1598"/>
    <lineage>
        <taxon>Bacteria</taxon>
        <taxon>Bacillati</taxon>
        <taxon>Bacillota</taxon>
        <taxon>Bacilli</taxon>
        <taxon>Lactobacillales</taxon>
        <taxon>Lactobacillaceae</taxon>
        <taxon>Limosilactobacillus</taxon>
    </lineage>
</organism>
<keyword evidence="3" id="KW-0812">Transmembrane</keyword>
<name>A0A0U5F780_LIMRT</name>
<evidence type="ECO:0000256" key="1">
    <source>
        <dbReference type="SAM" id="Coils"/>
    </source>
</evidence>
<accession>A0A0U5F780</accession>
<keyword evidence="1" id="KW-0175">Coiled coil</keyword>
<proteinExistence type="predicted"/>
<dbReference type="Proteomes" id="UP000235484">
    <property type="component" value="Unassembled WGS sequence"/>
</dbReference>
<protein>
    <submittedName>
        <fullName evidence="4">Uncharacterized protein</fullName>
    </submittedName>
</protein>
<feature type="transmembrane region" description="Helical" evidence="3">
    <location>
        <begin position="37"/>
        <end position="57"/>
    </location>
</feature>
<sequence length="339" mass="38512">MNKRKWRKKIQFWIDKYGKRFAKFKTWYDDHAMQRKLIISGTLFLTMIGLLVGTRVAPSKSRFADTPLNTAESFGNDSNATIALTSRKYNAKQQFLVARFKVAPQSGQYIDPKNIKFKVRTLTKQDASYQVIPLVNNNFVVVIDNLPKGYKAIQLEAINKQGDSSQITYDASSSIDPESLSSSDSEFSSSSNGNGQTGAGKNSYKFVINEDKKFVDNHLTRQTQKEYAVQSLQESIKLMNREIRKEKGALTTYQKQLAADQAAISQAKNNQQYQVDKDSNSDNIQQAQADIETQKQNIKNVNKVIKQSKLQIKLYQKQIDDIQSGKYKFPAKVATKKME</sequence>
<evidence type="ECO:0000256" key="3">
    <source>
        <dbReference type="SAM" id="Phobius"/>
    </source>
</evidence>
<keyword evidence="3" id="KW-0472">Membrane</keyword>
<evidence type="ECO:0000256" key="2">
    <source>
        <dbReference type="SAM" id="MobiDB-lite"/>
    </source>
</evidence>
<evidence type="ECO:0000313" key="5">
    <source>
        <dbReference type="Proteomes" id="UP000235484"/>
    </source>
</evidence>
<feature type="coiled-coil region" evidence="1">
    <location>
        <begin position="229"/>
        <end position="318"/>
    </location>
</feature>
<evidence type="ECO:0000313" key="4">
    <source>
        <dbReference type="EMBL" id="CUR40284.1"/>
    </source>
</evidence>
<reference evidence="5" key="1">
    <citation type="submission" date="2015-10" db="EMBL/GenBank/DDBJ databases">
        <authorList>
            <person name="Crossman L.C."/>
        </authorList>
    </citation>
    <scope>NUCLEOTIDE SEQUENCE [LARGE SCALE GENOMIC DNA]</scope>
    <source>
        <strain evidence="5">20-2</strain>
    </source>
</reference>
<feature type="compositionally biased region" description="Low complexity" evidence="2">
    <location>
        <begin position="172"/>
        <end position="191"/>
    </location>
</feature>
<keyword evidence="3" id="KW-1133">Transmembrane helix</keyword>
<dbReference type="RefSeq" id="WP_102815934.1">
    <property type="nucleotide sequence ID" value="NZ_LN887529.1"/>
</dbReference>
<dbReference type="EMBL" id="LN887529">
    <property type="protein sequence ID" value="CUR40284.1"/>
    <property type="molecule type" value="Genomic_DNA"/>
</dbReference>
<dbReference type="AlphaFoldDB" id="A0A0U5F780"/>